<evidence type="ECO:0000259" key="5">
    <source>
        <dbReference type="PROSITE" id="PS50893"/>
    </source>
</evidence>
<sequence length="265" mass="28345">MQTIESSRRACDHDHARAFAGNAALMLRAVGVGKTFTLHAHGGMTIDALENVSLDVEAGECVALTGPSGAGKSTLLRCLYGNYLANRGTIAVRAGARAAEHVVLTASEPHEVIALRRDVIGYVSQFLRAIPRVPALALVAAPLVARGMPEGDAADRAAHLLARLNVPRRLWTLAPATFSGGEQQRVNIARGLIAEHPVLLLDEPTASLDAENRDVVAELIGDVRRRGAAIVGIFHDEATRERVATRCFPLRPPSRARLPFDEVNA</sequence>
<protein>
    <submittedName>
        <fullName evidence="6">Phosphonate C-P lyase system protein PhnL</fullName>
    </submittedName>
</protein>
<keyword evidence="1" id="KW-1003">Cell membrane</keyword>
<dbReference type="AlphaFoldDB" id="A0A0E1W6Z1"/>
<dbReference type="Gene3D" id="3.40.50.300">
    <property type="entry name" value="P-loop containing nucleotide triphosphate hydrolases"/>
    <property type="match status" value="1"/>
</dbReference>
<dbReference type="GeneID" id="93061442"/>
<dbReference type="RefSeq" id="WP_004522131.1">
    <property type="nucleotide sequence ID" value="NZ_CM000832.1"/>
</dbReference>
<accession>A0A0E1W6Z1</accession>
<keyword evidence="2" id="KW-0472">Membrane</keyword>
<dbReference type="InterPro" id="IPR003593">
    <property type="entry name" value="AAA+_ATPase"/>
</dbReference>
<feature type="domain" description="ABC transporter" evidence="5">
    <location>
        <begin position="27"/>
        <end position="265"/>
    </location>
</feature>
<dbReference type="SUPFAM" id="SSF52540">
    <property type="entry name" value="P-loop containing nucleoside triphosphate hydrolases"/>
    <property type="match status" value="1"/>
</dbReference>
<dbReference type="PANTHER" id="PTHR24220">
    <property type="entry name" value="IMPORT ATP-BINDING PROTEIN"/>
    <property type="match status" value="1"/>
</dbReference>
<dbReference type="Pfam" id="PF00005">
    <property type="entry name" value="ABC_tran"/>
    <property type="match status" value="1"/>
</dbReference>
<dbReference type="SMART" id="SM00382">
    <property type="entry name" value="AAA"/>
    <property type="match status" value="1"/>
</dbReference>
<dbReference type="GO" id="GO:0005524">
    <property type="term" value="F:ATP binding"/>
    <property type="evidence" value="ECO:0007669"/>
    <property type="project" value="UniProtKB-KW"/>
</dbReference>
<gene>
    <name evidence="6" type="primary">phnL</name>
    <name evidence="6" type="ORF">BURPS1710A_3836</name>
</gene>
<dbReference type="GO" id="GO:0016887">
    <property type="term" value="F:ATP hydrolysis activity"/>
    <property type="evidence" value="ECO:0007669"/>
    <property type="project" value="InterPro"/>
</dbReference>
<dbReference type="InterPro" id="IPR015854">
    <property type="entry name" value="ABC_transpr_LolD-like"/>
</dbReference>
<reference evidence="6" key="1">
    <citation type="submission" date="2009-05" db="EMBL/GenBank/DDBJ databases">
        <authorList>
            <person name="Harkins D.M."/>
            <person name="DeShazer D."/>
            <person name="Woods D.E."/>
            <person name="Brinkac L.M."/>
            <person name="Brown K.A."/>
            <person name="Hung G.C."/>
            <person name="Tuanyok A."/>
            <person name="Zhang B."/>
            <person name="Nierman W.C."/>
        </authorList>
    </citation>
    <scope>NUCLEOTIDE SEQUENCE [LARGE SCALE GENOMIC DNA]</scope>
    <source>
        <strain evidence="6">1710a</strain>
    </source>
</reference>
<evidence type="ECO:0000256" key="3">
    <source>
        <dbReference type="ARBA" id="ARBA00022741"/>
    </source>
</evidence>
<dbReference type="PROSITE" id="PS50893">
    <property type="entry name" value="ABC_TRANSPORTER_2"/>
    <property type="match status" value="1"/>
</dbReference>
<evidence type="ECO:0000256" key="1">
    <source>
        <dbReference type="ARBA" id="ARBA00022475"/>
    </source>
</evidence>
<dbReference type="GO" id="GO:0016829">
    <property type="term" value="F:lyase activity"/>
    <property type="evidence" value="ECO:0007669"/>
    <property type="project" value="UniProtKB-KW"/>
</dbReference>
<keyword evidence="2" id="KW-0997">Cell inner membrane</keyword>
<dbReference type="GO" id="GO:0005886">
    <property type="term" value="C:plasma membrane"/>
    <property type="evidence" value="ECO:0007669"/>
    <property type="project" value="TreeGrafter"/>
</dbReference>
<keyword evidence="6" id="KW-0456">Lyase</keyword>
<dbReference type="NCBIfam" id="TIGR02324">
    <property type="entry name" value="CP_lyasePhnL"/>
    <property type="match status" value="1"/>
</dbReference>
<dbReference type="GO" id="GO:0022857">
    <property type="term" value="F:transmembrane transporter activity"/>
    <property type="evidence" value="ECO:0007669"/>
    <property type="project" value="TreeGrafter"/>
</dbReference>
<name>A0A0E1W6Z1_BURPE</name>
<dbReference type="InterPro" id="IPR012701">
    <property type="entry name" value="CP_lyase_PhnL"/>
</dbReference>
<dbReference type="PROSITE" id="PS00211">
    <property type="entry name" value="ABC_TRANSPORTER_1"/>
    <property type="match status" value="1"/>
</dbReference>
<keyword evidence="4" id="KW-0067">ATP-binding</keyword>
<evidence type="ECO:0000313" key="6">
    <source>
        <dbReference type="EMBL" id="EET08938.1"/>
    </source>
</evidence>
<dbReference type="EMBL" id="CM000832">
    <property type="protein sequence ID" value="EET08938.1"/>
    <property type="molecule type" value="Genomic_DNA"/>
</dbReference>
<dbReference type="InterPro" id="IPR027417">
    <property type="entry name" value="P-loop_NTPase"/>
</dbReference>
<evidence type="ECO:0000256" key="2">
    <source>
        <dbReference type="ARBA" id="ARBA00022519"/>
    </source>
</evidence>
<dbReference type="Proteomes" id="UP000001812">
    <property type="component" value="Chromosome I"/>
</dbReference>
<dbReference type="InterPro" id="IPR017871">
    <property type="entry name" value="ABC_transporter-like_CS"/>
</dbReference>
<proteinExistence type="predicted"/>
<evidence type="ECO:0000256" key="4">
    <source>
        <dbReference type="ARBA" id="ARBA00022840"/>
    </source>
</evidence>
<dbReference type="InterPro" id="IPR003439">
    <property type="entry name" value="ABC_transporter-like_ATP-bd"/>
</dbReference>
<dbReference type="HOGENOM" id="CLU_000604_1_22_4"/>
<organism evidence="6">
    <name type="scientific">Burkholderia pseudomallei 1710a</name>
    <dbReference type="NCBI Taxonomy" id="320371"/>
    <lineage>
        <taxon>Bacteria</taxon>
        <taxon>Pseudomonadati</taxon>
        <taxon>Pseudomonadota</taxon>
        <taxon>Betaproteobacteria</taxon>
        <taxon>Burkholderiales</taxon>
        <taxon>Burkholderiaceae</taxon>
        <taxon>Burkholderia</taxon>
        <taxon>pseudomallei group</taxon>
    </lineage>
</organism>
<keyword evidence="3" id="KW-0547">Nucleotide-binding</keyword>